<evidence type="ECO:0000256" key="1">
    <source>
        <dbReference type="ARBA" id="ARBA00000448"/>
    </source>
</evidence>
<evidence type="ECO:0000256" key="2">
    <source>
        <dbReference type="ARBA" id="ARBA00005336"/>
    </source>
</evidence>
<protein>
    <recommendedName>
        <fullName evidence="3">beta-glucosidase</fullName>
        <ecNumber evidence="3">3.2.1.21</ecNumber>
    </recommendedName>
</protein>
<accession>A0ABR2H9D4</accession>
<dbReference type="InterPro" id="IPR017853">
    <property type="entry name" value="GH"/>
</dbReference>
<evidence type="ECO:0000256" key="6">
    <source>
        <dbReference type="ARBA" id="ARBA00023295"/>
    </source>
</evidence>
<proteinExistence type="inferred from homology"/>
<dbReference type="PANTHER" id="PTHR30620:SF16">
    <property type="entry name" value="LYSOSOMAL BETA GLUCOSIDASE"/>
    <property type="match status" value="1"/>
</dbReference>
<evidence type="ECO:0000256" key="4">
    <source>
        <dbReference type="ARBA" id="ARBA00022729"/>
    </source>
</evidence>
<evidence type="ECO:0000256" key="5">
    <source>
        <dbReference type="ARBA" id="ARBA00022801"/>
    </source>
</evidence>
<evidence type="ECO:0000259" key="8">
    <source>
        <dbReference type="Pfam" id="PF01915"/>
    </source>
</evidence>
<keyword evidence="5" id="KW-0378">Hydrolase</keyword>
<dbReference type="Gene3D" id="3.20.20.300">
    <property type="entry name" value="Glycoside hydrolase, family 3, N-terminal domain"/>
    <property type="match status" value="1"/>
</dbReference>
<keyword evidence="4" id="KW-0732">Signal</keyword>
<keyword evidence="6" id="KW-0326">Glycosidase</keyword>
<gene>
    <name evidence="9" type="ORF">M9Y10_026087</name>
</gene>
<keyword evidence="10" id="KW-1185">Reference proteome</keyword>
<dbReference type="Pfam" id="PF00933">
    <property type="entry name" value="Glyco_hydro_3"/>
    <property type="match status" value="1"/>
</dbReference>
<dbReference type="SUPFAM" id="SSF52279">
    <property type="entry name" value="Beta-D-glucan exohydrolase, C-terminal domain"/>
    <property type="match status" value="1"/>
</dbReference>
<dbReference type="EC" id="3.2.1.21" evidence="3"/>
<dbReference type="InterPro" id="IPR036881">
    <property type="entry name" value="Glyco_hydro_3_C_sf"/>
</dbReference>
<evidence type="ECO:0000313" key="10">
    <source>
        <dbReference type="Proteomes" id="UP001470230"/>
    </source>
</evidence>
<dbReference type="InterPro" id="IPR051915">
    <property type="entry name" value="Cellulose_Degrad_GH3"/>
</dbReference>
<feature type="domain" description="Glycoside hydrolase family 3 C-terminal" evidence="8">
    <location>
        <begin position="489"/>
        <end position="726"/>
    </location>
</feature>
<dbReference type="Proteomes" id="UP001470230">
    <property type="component" value="Unassembled WGS sequence"/>
</dbReference>
<evidence type="ECO:0000313" key="9">
    <source>
        <dbReference type="EMBL" id="KAK8842496.1"/>
    </source>
</evidence>
<dbReference type="InterPro" id="IPR001764">
    <property type="entry name" value="Glyco_hydro_3_N"/>
</dbReference>
<dbReference type="SUPFAM" id="SSF51445">
    <property type="entry name" value="(Trans)glycosidases"/>
    <property type="match status" value="1"/>
</dbReference>
<dbReference type="EMBL" id="JAPFFF010000038">
    <property type="protein sequence ID" value="KAK8842496.1"/>
    <property type="molecule type" value="Genomic_DNA"/>
</dbReference>
<dbReference type="PRINTS" id="PR00133">
    <property type="entry name" value="GLHYDRLASE3"/>
</dbReference>
<dbReference type="Gene3D" id="3.40.50.1700">
    <property type="entry name" value="Glycoside hydrolase family 3 C-terminal domain"/>
    <property type="match status" value="1"/>
</dbReference>
<feature type="domain" description="Glycoside hydrolase family 3 N-terminal" evidence="7">
    <location>
        <begin position="106"/>
        <end position="373"/>
    </location>
</feature>
<evidence type="ECO:0000259" key="7">
    <source>
        <dbReference type="Pfam" id="PF00933"/>
    </source>
</evidence>
<reference evidence="9 10" key="1">
    <citation type="submission" date="2024-04" db="EMBL/GenBank/DDBJ databases">
        <title>Tritrichomonas musculus Genome.</title>
        <authorList>
            <person name="Alves-Ferreira E."/>
            <person name="Grigg M."/>
            <person name="Lorenzi H."/>
            <person name="Galac M."/>
        </authorList>
    </citation>
    <scope>NUCLEOTIDE SEQUENCE [LARGE SCALE GENOMIC DNA]</scope>
    <source>
        <strain evidence="9 10">EAF2021</strain>
    </source>
</reference>
<dbReference type="PANTHER" id="PTHR30620">
    <property type="entry name" value="PERIPLASMIC BETA-GLUCOSIDASE-RELATED"/>
    <property type="match status" value="1"/>
</dbReference>
<comment type="catalytic activity">
    <reaction evidence="1">
        <text>Hydrolysis of terminal, non-reducing beta-D-glucosyl residues with release of beta-D-glucose.</text>
        <dbReference type="EC" id="3.2.1.21"/>
    </reaction>
</comment>
<dbReference type="InterPro" id="IPR002772">
    <property type="entry name" value="Glyco_hydro_3_C"/>
</dbReference>
<comment type="similarity">
    <text evidence="2">Belongs to the glycosyl hydrolase 3 family.</text>
</comment>
<sequence>MSKEQPYRIQKNPNGPDIGTVSANILEVDGLYFKDLAKTGKLLPYEDWRLPIDTRAQDLASRLSIEEIAGLMLYSPHQCVPSAPTGFFTGTYGGKALDDTDFAHWELSDQQKTFLEKDHVRHVLVTSMENPDTGARWSNRLQCLAENLPWGIPVNISSDPRHSSSTAGQEYKIGHGDVSKWPEGLGMAATFSPDCCRKYGEAVSKECRALGICTALFPQVDLATEPRWMRFEDTFGSHPQLVTEFSKAYCDSLQNTEGAKDGWGKDSLCAMSKHWPGGGPCEAGRDAHYPFGKFAVYPGNNFNDHLKPFIDGVFKLDGPTAQTSAIMPYYTVSWGIDTKDHKNVGNSYSHYIINDLLREKYGYDGIVCTDWGITDDPLPDIDSFSSRCYGVEKLSVAERHLLAILNGVDQFGGNSEIAPILEAYKIGCERHSEEFMRKRMEQSAVRLLRNIFRCGLFENPYLDPKESSKIVGCESFCKEGYETQLKSLVMVKNQSALPQRDRKKVYIPKRHINARKAFFRNVAPETDCDPIPTDLVNKYYDRVDSPKDADFAIVFVESPLTDGGYSDADKEKGGNGYIPISLQYRPYTATEARENSIASGDPREKVANRSYKGRTCTAANEHDLDLILDTKKALGNKPVIVILRMHNPTVPSEFEASADSIIIDFGVQTQALLDIISGKAEPSGLLPVQIPANMATVEHHCEDLPLDYEPYKDSVGNQYEFGFGMNWSGPIKDGRADRYPKPHK</sequence>
<comment type="caution">
    <text evidence="9">The sequence shown here is derived from an EMBL/GenBank/DDBJ whole genome shotgun (WGS) entry which is preliminary data.</text>
</comment>
<evidence type="ECO:0000256" key="3">
    <source>
        <dbReference type="ARBA" id="ARBA00012744"/>
    </source>
</evidence>
<name>A0ABR2H9D4_9EUKA</name>
<organism evidence="9 10">
    <name type="scientific">Tritrichomonas musculus</name>
    <dbReference type="NCBI Taxonomy" id="1915356"/>
    <lineage>
        <taxon>Eukaryota</taxon>
        <taxon>Metamonada</taxon>
        <taxon>Parabasalia</taxon>
        <taxon>Tritrichomonadida</taxon>
        <taxon>Tritrichomonadidae</taxon>
        <taxon>Tritrichomonas</taxon>
    </lineage>
</organism>
<dbReference type="InterPro" id="IPR036962">
    <property type="entry name" value="Glyco_hydro_3_N_sf"/>
</dbReference>
<dbReference type="Pfam" id="PF01915">
    <property type="entry name" value="Glyco_hydro_3_C"/>
    <property type="match status" value="1"/>
</dbReference>